<evidence type="ECO:0000313" key="3">
    <source>
        <dbReference type="Proteomes" id="UP000692954"/>
    </source>
</evidence>
<dbReference type="AlphaFoldDB" id="A0A8S1KXZ6"/>
<dbReference type="Pfam" id="PF02493">
    <property type="entry name" value="MORN"/>
    <property type="match status" value="8"/>
</dbReference>
<sequence>MGNRCIQHQQLGGEVININDPINPKNEEPQQLAAVVEIKPPSYIVDPELQRQNEERSAIAIQGGFKNKMARQEANKQRKMLEEDKPIDWTVFEGQFQIPNLPDVAYNKINKQISNDYRMLPAYIKDGDIYLGQWQKRQFQGYGQLLKSDGTYLEGQWKNGQLDDGAIYFPNKDLYLGQQQIGVRIYNNGVQYSGDCSNRLPHGQGIEEHPDGTKYQGQFINGQKHGKGLMLFADGSEYNGEYKHGQMEGNGVFKWPNGFKYDGQWQRSMMNGRGRLYFYDGTIYEGGFHDDIIQGQGIMTYTDGSKFEGHFQNNKRVGKGFVTTCDRVVTECDWENGELMINPIKSQG</sequence>
<evidence type="ECO:0000313" key="2">
    <source>
        <dbReference type="EMBL" id="CAD8059727.1"/>
    </source>
</evidence>
<dbReference type="OrthoDB" id="437960at2759"/>
<dbReference type="Proteomes" id="UP000692954">
    <property type="component" value="Unassembled WGS sequence"/>
</dbReference>
<dbReference type="InterPro" id="IPR003409">
    <property type="entry name" value="MORN"/>
</dbReference>
<dbReference type="PROSITE" id="PS50096">
    <property type="entry name" value="IQ"/>
    <property type="match status" value="1"/>
</dbReference>
<keyword evidence="3" id="KW-1185">Reference proteome</keyword>
<dbReference type="EMBL" id="CAJJDN010000013">
    <property type="protein sequence ID" value="CAD8059727.1"/>
    <property type="molecule type" value="Genomic_DNA"/>
</dbReference>
<accession>A0A8S1KXZ6</accession>
<evidence type="ECO:0008006" key="4">
    <source>
        <dbReference type="Google" id="ProtNLM"/>
    </source>
</evidence>
<keyword evidence="1" id="KW-0677">Repeat</keyword>
<reference evidence="2" key="1">
    <citation type="submission" date="2021-01" db="EMBL/GenBank/DDBJ databases">
        <authorList>
            <consortium name="Genoscope - CEA"/>
            <person name="William W."/>
        </authorList>
    </citation>
    <scope>NUCLEOTIDE SEQUENCE</scope>
</reference>
<dbReference type="PANTHER" id="PTHR23084:SF179">
    <property type="entry name" value="OS10G0565000 PROTEIN"/>
    <property type="match status" value="1"/>
</dbReference>
<gene>
    <name evidence="2" type="ORF">PSON_ATCC_30995.1.T0130421</name>
</gene>
<protein>
    <recommendedName>
        <fullName evidence="4">MORN repeat protein</fullName>
    </recommendedName>
</protein>
<dbReference type="SMART" id="SM00698">
    <property type="entry name" value="MORN"/>
    <property type="match status" value="6"/>
</dbReference>
<dbReference type="PANTHER" id="PTHR23084">
    <property type="entry name" value="PHOSPHATIDYLINOSITOL-4-PHOSPHATE 5-KINASE RELATED"/>
    <property type="match status" value="1"/>
</dbReference>
<comment type="caution">
    <text evidence="2">The sequence shown here is derived from an EMBL/GenBank/DDBJ whole genome shotgun (WGS) entry which is preliminary data.</text>
</comment>
<proteinExistence type="predicted"/>
<evidence type="ECO:0000256" key="1">
    <source>
        <dbReference type="ARBA" id="ARBA00022737"/>
    </source>
</evidence>
<organism evidence="2 3">
    <name type="scientific">Paramecium sonneborni</name>
    <dbReference type="NCBI Taxonomy" id="65129"/>
    <lineage>
        <taxon>Eukaryota</taxon>
        <taxon>Sar</taxon>
        <taxon>Alveolata</taxon>
        <taxon>Ciliophora</taxon>
        <taxon>Intramacronucleata</taxon>
        <taxon>Oligohymenophorea</taxon>
        <taxon>Peniculida</taxon>
        <taxon>Parameciidae</taxon>
        <taxon>Paramecium</taxon>
    </lineage>
</organism>
<name>A0A8S1KXZ6_9CILI</name>